<dbReference type="STRING" id="318586.Pden_0371"/>
<evidence type="ECO:0008006" key="4">
    <source>
        <dbReference type="Google" id="ProtNLM"/>
    </source>
</evidence>
<dbReference type="KEGG" id="pde:Pden_0371"/>
<reference evidence="3" key="1">
    <citation type="submission" date="2006-12" db="EMBL/GenBank/DDBJ databases">
        <title>Complete sequence of chromosome 1 of Paracoccus denitrificans PD1222.</title>
        <authorList>
            <person name="Copeland A."/>
            <person name="Lucas S."/>
            <person name="Lapidus A."/>
            <person name="Barry K."/>
            <person name="Detter J.C."/>
            <person name="Glavina del Rio T."/>
            <person name="Hammon N."/>
            <person name="Israni S."/>
            <person name="Dalin E."/>
            <person name="Tice H."/>
            <person name="Pitluck S."/>
            <person name="Munk A.C."/>
            <person name="Brettin T."/>
            <person name="Bruce D."/>
            <person name="Han C."/>
            <person name="Tapia R."/>
            <person name="Gilna P."/>
            <person name="Schmutz J."/>
            <person name="Larimer F."/>
            <person name="Land M."/>
            <person name="Hauser L."/>
            <person name="Kyrpides N."/>
            <person name="Lykidis A."/>
            <person name="Spiro S."/>
            <person name="Richardson D.J."/>
            <person name="Moir J.W.B."/>
            <person name="Ferguson S.J."/>
            <person name="van Spanning R.J.M."/>
            <person name="Richardson P."/>
        </authorList>
    </citation>
    <scope>NUCLEOTIDE SEQUENCE [LARGE SCALE GENOMIC DNA]</scope>
    <source>
        <strain evidence="3">Pd 1222</strain>
    </source>
</reference>
<dbReference type="eggNOG" id="ENOG5032XFF">
    <property type="taxonomic scope" value="Bacteria"/>
</dbReference>
<proteinExistence type="predicted"/>
<protein>
    <recommendedName>
        <fullName evidence="4">Gene transfer agent family protein</fullName>
    </recommendedName>
</protein>
<gene>
    <name evidence="2" type="ordered locus">Pden_0371</name>
</gene>
<dbReference type="AlphaFoldDB" id="A1AYZ1"/>
<sequence length="129" mass="13805">MQPIVVRWPGGEHAFRLGLGELRTIQQKTDCGPEFLLIRINAGQWHVDDLREVIRNGLIGGGMPHVDALRAVDKAFNAAPAITFKVPAQEILSAFLFGPPDDVVGESLPVGPTPAKETTENGGSAPITD</sequence>
<evidence type="ECO:0000313" key="3">
    <source>
        <dbReference type="Proteomes" id="UP000000361"/>
    </source>
</evidence>
<accession>A1AYZ1</accession>
<name>A1AYZ1_PARDP</name>
<dbReference type="Pfam" id="PF11836">
    <property type="entry name" value="Phage_TAC_11"/>
    <property type="match status" value="1"/>
</dbReference>
<dbReference type="HOGENOM" id="CLU_145382_0_0_5"/>
<dbReference type="EnsemblBacteria" id="ABL68485">
    <property type="protein sequence ID" value="ABL68485"/>
    <property type="gene ID" value="Pden_0371"/>
</dbReference>
<dbReference type="RefSeq" id="WP_011746718.1">
    <property type="nucleotide sequence ID" value="NC_008686.1"/>
</dbReference>
<dbReference type="Proteomes" id="UP000000361">
    <property type="component" value="Chromosome 1"/>
</dbReference>
<dbReference type="InterPro" id="IPR021791">
    <property type="entry name" value="Phage_TAC_11"/>
</dbReference>
<organism evidence="2 3">
    <name type="scientific">Paracoccus denitrificans (strain Pd 1222)</name>
    <dbReference type="NCBI Taxonomy" id="318586"/>
    <lineage>
        <taxon>Bacteria</taxon>
        <taxon>Pseudomonadati</taxon>
        <taxon>Pseudomonadota</taxon>
        <taxon>Alphaproteobacteria</taxon>
        <taxon>Rhodobacterales</taxon>
        <taxon>Paracoccaceae</taxon>
        <taxon>Paracoccus</taxon>
    </lineage>
</organism>
<dbReference type="EMBL" id="CP000489">
    <property type="protein sequence ID" value="ABL68485.1"/>
    <property type="molecule type" value="Genomic_DNA"/>
</dbReference>
<evidence type="ECO:0000313" key="2">
    <source>
        <dbReference type="EMBL" id="ABL68485.1"/>
    </source>
</evidence>
<keyword evidence="3" id="KW-1185">Reference proteome</keyword>
<feature type="region of interest" description="Disordered" evidence="1">
    <location>
        <begin position="106"/>
        <end position="129"/>
    </location>
</feature>
<dbReference type="OrthoDB" id="7509188at2"/>
<dbReference type="GeneID" id="93451594"/>
<evidence type="ECO:0000256" key="1">
    <source>
        <dbReference type="SAM" id="MobiDB-lite"/>
    </source>
</evidence>